<keyword evidence="2" id="KW-0812">Transmembrane</keyword>
<feature type="compositionally biased region" description="Pro residues" evidence="1">
    <location>
        <begin position="79"/>
        <end position="93"/>
    </location>
</feature>
<feature type="domain" description="Peptidoglycan binding-like" evidence="3">
    <location>
        <begin position="230"/>
        <end position="288"/>
    </location>
</feature>
<dbReference type="InterPro" id="IPR036366">
    <property type="entry name" value="PGBDSf"/>
</dbReference>
<dbReference type="Gene3D" id="1.10.101.10">
    <property type="entry name" value="PGBD-like superfamily/PGBD"/>
    <property type="match status" value="1"/>
</dbReference>
<proteinExistence type="predicted"/>
<accession>A0A561EMJ4</accession>
<keyword evidence="5" id="KW-1185">Reference proteome</keyword>
<dbReference type="Proteomes" id="UP000318416">
    <property type="component" value="Unassembled WGS sequence"/>
</dbReference>
<protein>
    <submittedName>
        <fullName evidence="4">Putative peptidoglycan binding protein</fullName>
    </submittedName>
</protein>
<evidence type="ECO:0000256" key="1">
    <source>
        <dbReference type="SAM" id="MobiDB-lite"/>
    </source>
</evidence>
<organism evidence="4 5">
    <name type="scientific">Kitasatospora atroaurantiaca</name>
    <dbReference type="NCBI Taxonomy" id="285545"/>
    <lineage>
        <taxon>Bacteria</taxon>
        <taxon>Bacillati</taxon>
        <taxon>Actinomycetota</taxon>
        <taxon>Actinomycetes</taxon>
        <taxon>Kitasatosporales</taxon>
        <taxon>Streptomycetaceae</taxon>
        <taxon>Kitasatospora</taxon>
    </lineage>
</organism>
<dbReference type="AlphaFoldDB" id="A0A561EMJ4"/>
<evidence type="ECO:0000313" key="5">
    <source>
        <dbReference type="Proteomes" id="UP000318416"/>
    </source>
</evidence>
<dbReference type="OrthoDB" id="4226197at2"/>
<dbReference type="Pfam" id="PF01471">
    <property type="entry name" value="PG_binding_1"/>
    <property type="match status" value="1"/>
</dbReference>
<evidence type="ECO:0000259" key="3">
    <source>
        <dbReference type="Pfam" id="PF01471"/>
    </source>
</evidence>
<evidence type="ECO:0000313" key="4">
    <source>
        <dbReference type="EMBL" id="TWE16834.1"/>
    </source>
</evidence>
<feature type="compositionally biased region" description="Low complexity" evidence="1">
    <location>
        <begin position="186"/>
        <end position="221"/>
    </location>
</feature>
<feature type="compositionally biased region" description="Basic residues" evidence="1">
    <location>
        <begin position="97"/>
        <end position="108"/>
    </location>
</feature>
<feature type="region of interest" description="Disordered" evidence="1">
    <location>
        <begin position="148"/>
        <end position="221"/>
    </location>
</feature>
<dbReference type="EMBL" id="VIVR01000001">
    <property type="protein sequence ID" value="TWE16834.1"/>
    <property type="molecule type" value="Genomic_DNA"/>
</dbReference>
<comment type="caution">
    <text evidence="4">The sequence shown here is derived from an EMBL/GenBank/DDBJ whole genome shotgun (WGS) entry which is preliminary data.</text>
</comment>
<feature type="region of interest" description="Disordered" evidence="1">
    <location>
        <begin position="79"/>
        <end position="108"/>
    </location>
</feature>
<reference evidence="4 5" key="1">
    <citation type="submission" date="2019-06" db="EMBL/GenBank/DDBJ databases">
        <title>Sequencing the genomes of 1000 actinobacteria strains.</title>
        <authorList>
            <person name="Klenk H.-P."/>
        </authorList>
    </citation>
    <scope>NUCLEOTIDE SEQUENCE [LARGE SCALE GENOMIC DNA]</scope>
    <source>
        <strain evidence="4 5">DSM 41649</strain>
    </source>
</reference>
<dbReference type="SUPFAM" id="SSF47090">
    <property type="entry name" value="PGBD-like"/>
    <property type="match status" value="1"/>
</dbReference>
<gene>
    <name evidence="4" type="ORF">FB465_1826</name>
</gene>
<dbReference type="InterPro" id="IPR002477">
    <property type="entry name" value="Peptidoglycan-bd-like"/>
</dbReference>
<sequence>MPAEHCPECGAARTADGCACSPDAHPDLTETAVLPHIEGPPLVRPYVPAPVQYDEPPYEPAYAPTHAQDAFSTTLMPPVPPQPQAGGPIPEPPQVQRHTHRQAAPGRRRAVVLAAGAGIAALGVGIAFALTPPSDSSVKDRALPPAAGTLQADTSTLPTPTASTSASASASPSRSRTAGKTPTSQAPTTELSPSAAPSTATTSAKPSTSAPSTSASASAAPRTLKYKDKGADVLAMQEKLAEVLCWMYVPTSGTFDRRTEDAVSYFQSIQGVQGDPDGVYGPSTRAALEGRTGC</sequence>
<dbReference type="InterPro" id="IPR036365">
    <property type="entry name" value="PGBD-like_sf"/>
</dbReference>
<keyword evidence="2" id="KW-0472">Membrane</keyword>
<feature type="transmembrane region" description="Helical" evidence="2">
    <location>
        <begin position="110"/>
        <end position="130"/>
    </location>
</feature>
<name>A0A561EMJ4_9ACTN</name>
<evidence type="ECO:0000256" key="2">
    <source>
        <dbReference type="SAM" id="Phobius"/>
    </source>
</evidence>
<keyword evidence="2" id="KW-1133">Transmembrane helix</keyword>
<dbReference type="RefSeq" id="WP_145789262.1">
    <property type="nucleotide sequence ID" value="NZ_BAAABR010000079.1"/>
</dbReference>
<feature type="compositionally biased region" description="Low complexity" evidence="1">
    <location>
        <begin position="154"/>
        <end position="178"/>
    </location>
</feature>